<keyword evidence="3" id="KW-1185">Reference proteome</keyword>
<dbReference type="Gene3D" id="2.30.42.10">
    <property type="match status" value="1"/>
</dbReference>
<dbReference type="PhylomeDB" id="A7SA76"/>
<dbReference type="InParanoid" id="A7SA76"/>
<evidence type="ECO:0000259" key="1">
    <source>
        <dbReference type="PROSITE" id="PS50106"/>
    </source>
</evidence>
<gene>
    <name evidence="2" type="ORF">NEMVEDRAFT_v1g110546</name>
</gene>
<dbReference type="InterPro" id="IPR036034">
    <property type="entry name" value="PDZ_sf"/>
</dbReference>
<feature type="domain" description="PDZ" evidence="1">
    <location>
        <begin position="7"/>
        <end position="74"/>
    </location>
</feature>
<dbReference type="SMART" id="SM00228">
    <property type="entry name" value="PDZ"/>
    <property type="match status" value="1"/>
</dbReference>
<dbReference type="OMA" id="MEDHTFG"/>
<accession>A7SA76</accession>
<sequence length="88" mass="9252">MDESAIVIKLVKRKVGGLGFLVKERASKPCVEISDIVKGSAAEGVSNLQPGDIILEVNGKSIEESHFKDAVDVLSGVETGSSVSLKIK</sequence>
<dbReference type="Pfam" id="PF00595">
    <property type="entry name" value="PDZ"/>
    <property type="match status" value="1"/>
</dbReference>
<evidence type="ECO:0000313" key="2">
    <source>
        <dbReference type="EMBL" id="EDO39441.1"/>
    </source>
</evidence>
<dbReference type="InterPro" id="IPR001478">
    <property type="entry name" value="PDZ"/>
</dbReference>
<protein>
    <recommendedName>
        <fullName evidence="1">PDZ domain-containing protein</fullName>
    </recommendedName>
</protein>
<dbReference type="EMBL" id="DS469607">
    <property type="protein sequence ID" value="EDO39441.1"/>
    <property type="molecule type" value="Genomic_DNA"/>
</dbReference>
<dbReference type="PROSITE" id="PS50106">
    <property type="entry name" value="PDZ"/>
    <property type="match status" value="1"/>
</dbReference>
<dbReference type="AlphaFoldDB" id="A7SA76"/>
<name>A7SA76_NEMVE</name>
<dbReference type="SUPFAM" id="SSF50156">
    <property type="entry name" value="PDZ domain-like"/>
    <property type="match status" value="1"/>
</dbReference>
<organism evidence="2 3">
    <name type="scientific">Nematostella vectensis</name>
    <name type="common">Starlet sea anemone</name>
    <dbReference type="NCBI Taxonomy" id="45351"/>
    <lineage>
        <taxon>Eukaryota</taxon>
        <taxon>Metazoa</taxon>
        <taxon>Cnidaria</taxon>
        <taxon>Anthozoa</taxon>
        <taxon>Hexacorallia</taxon>
        <taxon>Actiniaria</taxon>
        <taxon>Edwardsiidae</taxon>
        <taxon>Nematostella</taxon>
    </lineage>
</organism>
<evidence type="ECO:0000313" key="3">
    <source>
        <dbReference type="Proteomes" id="UP000001593"/>
    </source>
</evidence>
<dbReference type="Proteomes" id="UP000001593">
    <property type="component" value="Unassembled WGS sequence"/>
</dbReference>
<dbReference type="HOGENOM" id="CLU_2475320_0_0_1"/>
<dbReference type="STRING" id="45351.A7SA76"/>
<reference evidence="2 3" key="1">
    <citation type="journal article" date="2007" name="Science">
        <title>Sea anemone genome reveals ancestral eumetazoan gene repertoire and genomic organization.</title>
        <authorList>
            <person name="Putnam N.H."/>
            <person name="Srivastava M."/>
            <person name="Hellsten U."/>
            <person name="Dirks B."/>
            <person name="Chapman J."/>
            <person name="Salamov A."/>
            <person name="Terry A."/>
            <person name="Shapiro H."/>
            <person name="Lindquist E."/>
            <person name="Kapitonov V.V."/>
            <person name="Jurka J."/>
            <person name="Genikhovich G."/>
            <person name="Grigoriev I.V."/>
            <person name="Lucas S.M."/>
            <person name="Steele R.E."/>
            <person name="Finnerty J.R."/>
            <person name="Technau U."/>
            <person name="Martindale M.Q."/>
            <person name="Rokhsar D.S."/>
        </authorList>
    </citation>
    <scope>NUCLEOTIDE SEQUENCE [LARGE SCALE GENOMIC DNA]</scope>
    <source>
        <strain evidence="3">CH2 X CH6</strain>
    </source>
</reference>
<proteinExistence type="predicted"/>
<feature type="non-terminal residue" evidence="2">
    <location>
        <position position="88"/>
    </location>
</feature>